<reference evidence="1 2" key="1">
    <citation type="submission" date="2018-06" db="EMBL/GenBank/DDBJ databases">
        <authorList>
            <consortium name="Pathogen Informatics"/>
            <person name="Doyle S."/>
        </authorList>
    </citation>
    <scope>NUCLEOTIDE SEQUENCE [LARGE SCALE GENOMIC DNA]</scope>
    <source>
        <strain evidence="1 2">NCTC12475</strain>
    </source>
</reference>
<dbReference type="RefSeq" id="WP_089183022.1">
    <property type="nucleotide sequence ID" value="NZ_CP043427.1"/>
</dbReference>
<protein>
    <submittedName>
        <fullName evidence="1">Rhodanese domain protein</fullName>
    </submittedName>
</protein>
<dbReference type="CDD" id="cd00158">
    <property type="entry name" value="RHOD"/>
    <property type="match status" value="1"/>
</dbReference>
<dbReference type="SMART" id="SM00450">
    <property type="entry name" value="RHOD"/>
    <property type="match status" value="1"/>
</dbReference>
<dbReference type="PROSITE" id="PS50206">
    <property type="entry name" value="RHODANESE_3"/>
    <property type="match status" value="1"/>
</dbReference>
<dbReference type="PANTHER" id="PTHR43031:SF1">
    <property type="entry name" value="PYRIDINE NUCLEOTIDE-DISULPHIDE OXIDOREDUCTASE"/>
    <property type="match status" value="1"/>
</dbReference>
<dbReference type="SUPFAM" id="SSF52821">
    <property type="entry name" value="Rhodanese/Cell cycle control phosphatase"/>
    <property type="match status" value="1"/>
</dbReference>
<dbReference type="InterPro" id="IPR050229">
    <property type="entry name" value="GlpE_sulfurtransferase"/>
</dbReference>
<gene>
    <name evidence="1" type="ORF">NCTC12475_00833</name>
</gene>
<sequence>MKKILIFLFAAIISLNAGVKQLDMEPSNITEDMQIIDTRTPAEWKDTGTIKGAYKISLTKDDRKTIDENFIEKVKASRINLSRPIYVICKSGRRGEMAAKLLQENGINDVTNLKGGMDKLISHGYKTVKE</sequence>
<dbReference type="AlphaFoldDB" id="A0A381DJ25"/>
<dbReference type="OrthoDB" id="5471138at2"/>
<evidence type="ECO:0000313" key="2">
    <source>
        <dbReference type="Proteomes" id="UP000254920"/>
    </source>
</evidence>
<dbReference type="PANTHER" id="PTHR43031">
    <property type="entry name" value="FAD-DEPENDENT OXIDOREDUCTASE"/>
    <property type="match status" value="1"/>
</dbReference>
<dbReference type="Gene3D" id="3.40.250.10">
    <property type="entry name" value="Rhodanese-like domain"/>
    <property type="match status" value="1"/>
</dbReference>
<proteinExistence type="predicted"/>
<dbReference type="InterPro" id="IPR001763">
    <property type="entry name" value="Rhodanese-like_dom"/>
</dbReference>
<dbReference type="GeneID" id="93091264"/>
<dbReference type="Pfam" id="PF00581">
    <property type="entry name" value="Rhodanese"/>
    <property type="match status" value="1"/>
</dbReference>
<dbReference type="Proteomes" id="UP000254920">
    <property type="component" value="Unassembled WGS sequence"/>
</dbReference>
<evidence type="ECO:0000313" key="1">
    <source>
        <dbReference type="EMBL" id="SUX10635.1"/>
    </source>
</evidence>
<name>A0A381DJ25_9BACT</name>
<accession>A0A381DJ25</accession>
<keyword evidence="2" id="KW-1185">Reference proteome</keyword>
<dbReference type="EMBL" id="UFVD01000001">
    <property type="protein sequence ID" value="SUX10635.1"/>
    <property type="molecule type" value="Genomic_DNA"/>
</dbReference>
<organism evidence="1 2">
    <name type="scientific">Campylobacter sputorum subsp. sputorum</name>
    <dbReference type="NCBI Taxonomy" id="32024"/>
    <lineage>
        <taxon>Bacteria</taxon>
        <taxon>Pseudomonadati</taxon>
        <taxon>Campylobacterota</taxon>
        <taxon>Epsilonproteobacteria</taxon>
        <taxon>Campylobacterales</taxon>
        <taxon>Campylobacteraceae</taxon>
        <taxon>Campylobacter</taxon>
    </lineage>
</organism>
<dbReference type="InterPro" id="IPR036873">
    <property type="entry name" value="Rhodanese-like_dom_sf"/>
</dbReference>
<dbReference type="STRING" id="32024.GCA_000788295_01253"/>